<dbReference type="AlphaFoldDB" id="A0AAV7N3I0"/>
<dbReference type="Proteomes" id="UP001066276">
    <property type="component" value="Chromosome 9"/>
</dbReference>
<keyword evidence="4" id="KW-1185">Reference proteome</keyword>
<evidence type="ECO:0000313" key="4">
    <source>
        <dbReference type="Proteomes" id="UP001066276"/>
    </source>
</evidence>
<feature type="compositionally biased region" description="Basic and acidic residues" evidence="1">
    <location>
        <begin position="43"/>
        <end position="56"/>
    </location>
</feature>
<feature type="region of interest" description="Disordered" evidence="1">
    <location>
        <begin position="77"/>
        <end position="101"/>
    </location>
</feature>
<reference evidence="2" key="1">
    <citation type="journal article" date="2022" name="bioRxiv">
        <title>Sequencing and chromosome-scale assembly of the giantPleurodeles waltlgenome.</title>
        <authorList>
            <person name="Brown T."/>
            <person name="Elewa A."/>
            <person name="Iarovenko S."/>
            <person name="Subramanian E."/>
            <person name="Araus A.J."/>
            <person name="Petzold A."/>
            <person name="Susuki M."/>
            <person name="Suzuki K.-i.T."/>
            <person name="Hayashi T."/>
            <person name="Toyoda A."/>
            <person name="Oliveira C."/>
            <person name="Osipova E."/>
            <person name="Leigh N.D."/>
            <person name="Simon A."/>
            <person name="Yun M.H."/>
        </authorList>
    </citation>
    <scope>NUCLEOTIDE SEQUENCE</scope>
    <source>
        <strain evidence="2">20211129_DDA</strain>
        <tissue evidence="2">Liver</tissue>
    </source>
</reference>
<dbReference type="EMBL" id="JANPWB010000013">
    <property type="protein sequence ID" value="KAJ1108874.1"/>
    <property type="molecule type" value="Genomic_DNA"/>
</dbReference>
<protein>
    <submittedName>
        <fullName evidence="2">Uncharacterized protein</fullName>
    </submittedName>
</protein>
<feature type="region of interest" description="Disordered" evidence="1">
    <location>
        <begin position="1"/>
        <end position="62"/>
    </location>
</feature>
<organism evidence="2 4">
    <name type="scientific">Pleurodeles waltl</name>
    <name type="common">Iberian ribbed newt</name>
    <dbReference type="NCBI Taxonomy" id="8319"/>
    <lineage>
        <taxon>Eukaryota</taxon>
        <taxon>Metazoa</taxon>
        <taxon>Chordata</taxon>
        <taxon>Craniata</taxon>
        <taxon>Vertebrata</taxon>
        <taxon>Euteleostomi</taxon>
        <taxon>Amphibia</taxon>
        <taxon>Batrachia</taxon>
        <taxon>Caudata</taxon>
        <taxon>Salamandroidea</taxon>
        <taxon>Salamandridae</taxon>
        <taxon>Pleurodelinae</taxon>
        <taxon>Pleurodeles</taxon>
    </lineage>
</organism>
<proteinExistence type="predicted"/>
<name>A0AAV7N3I0_PLEWA</name>
<dbReference type="EMBL" id="JANPWB010000013">
    <property type="protein sequence ID" value="KAJ1108873.1"/>
    <property type="molecule type" value="Genomic_DNA"/>
</dbReference>
<evidence type="ECO:0000256" key="1">
    <source>
        <dbReference type="SAM" id="MobiDB-lite"/>
    </source>
</evidence>
<accession>A0AAV7N3I0</accession>
<feature type="compositionally biased region" description="Basic and acidic residues" evidence="1">
    <location>
        <begin position="1"/>
        <end position="15"/>
    </location>
</feature>
<gene>
    <name evidence="2" type="ORF">NDU88_006243</name>
    <name evidence="3" type="ORF">NDU88_006244</name>
</gene>
<evidence type="ECO:0000313" key="2">
    <source>
        <dbReference type="EMBL" id="KAJ1108873.1"/>
    </source>
</evidence>
<feature type="compositionally biased region" description="Low complexity" evidence="1">
    <location>
        <begin position="19"/>
        <end position="28"/>
    </location>
</feature>
<sequence length="101" mass="10650">MKTRDRAQEQSEGRIQRAPRGTEGPPGSRRGGGSDPEVTGGRVEQRSLKGSDEAHRTPATGLRLKVEGMWRVAQVPELEDSAGTTGGAQTEGILEGVLGAQ</sequence>
<comment type="caution">
    <text evidence="2">The sequence shown here is derived from an EMBL/GenBank/DDBJ whole genome shotgun (WGS) entry which is preliminary data.</text>
</comment>
<evidence type="ECO:0000313" key="3">
    <source>
        <dbReference type="EMBL" id="KAJ1108874.1"/>
    </source>
</evidence>